<evidence type="ECO:0000313" key="3">
    <source>
        <dbReference type="Proteomes" id="UP000077051"/>
    </source>
</evidence>
<feature type="region of interest" description="Disordered" evidence="1">
    <location>
        <begin position="1"/>
        <end position="61"/>
    </location>
</feature>
<evidence type="ECO:0000256" key="1">
    <source>
        <dbReference type="SAM" id="MobiDB-lite"/>
    </source>
</evidence>
<organism evidence="2 3">
    <name type="scientific">Mucor lusitanicus CBS 277.49</name>
    <dbReference type="NCBI Taxonomy" id="747725"/>
    <lineage>
        <taxon>Eukaryota</taxon>
        <taxon>Fungi</taxon>
        <taxon>Fungi incertae sedis</taxon>
        <taxon>Mucoromycota</taxon>
        <taxon>Mucoromycotina</taxon>
        <taxon>Mucoromycetes</taxon>
        <taxon>Mucorales</taxon>
        <taxon>Mucorineae</taxon>
        <taxon>Mucoraceae</taxon>
        <taxon>Mucor</taxon>
    </lineage>
</organism>
<dbReference type="EMBL" id="AMYB01000002">
    <property type="protein sequence ID" value="OAD06882.1"/>
    <property type="molecule type" value="Genomic_DNA"/>
</dbReference>
<dbReference type="VEuPathDB" id="FungiDB:MUCCIDRAFT_160500"/>
<proteinExistence type="predicted"/>
<evidence type="ECO:0000313" key="2">
    <source>
        <dbReference type="EMBL" id="OAD06882.1"/>
    </source>
</evidence>
<dbReference type="AlphaFoldDB" id="A0A162TSV3"/>
<keyword evidence="3" id="KW-1185">Reference proteome</keyword>
<dbReference type="OrthoDB" id="10331661at2759"/>
<gene>
    <name evidence="2" type="ORF">MUCCIDRAFT_160500</name>
</gene>
<reference evidence="2 3" key="1">
    <citation type="submission" date="2015-06" db="EMBL/GenBank/DDBJ databases">
        <title>Expansion of signal transduction pathways in fungi by whole-genome duplication.</title>
        <authorList>
            <consortium name="DOE Joint Genome Institute"/>
            <person name="Corrochano L.M."/>
            <person name="Kuo A."/>
            <person name="Marcet-Houben M."/>
            <person name="Polaino S."/>
            <person name="Salamov A."/>
            <person name="Villalobos J.M."/>
            <person name="Alvarez M.I."/>
            <person name="Avalos J."/>
            <person name="Benito E.P."/>
            <person name="Benoit I."/>
            <person name="Burger G."/>
            <person name="Camino L.P."/>
            <person name="Canovas D."/>
            <person name="Cerda-Olmedo E."/>
            <person name="Cheng J.-F."/>
            <person name="Dominguez A."/>
            <person name="Elias M."/>
            <person name="Eslava A.P."/>
            <person name="Glaser F."/>
            <person name="Grimwood J."/>
            <person name="Gutierrez G."/>
            <person name="Heitman J."/>
            <person name="Henrissat B."/>
            <person name="Iturriaga E.A."/>
            <person name="Lang B.F."/>
            <person name="Lavin J.L."/>
            <person name="Lee S."/>
            <person name="Li W."/>
            <person name="Lindquist E."/>
            <person name="Lopez-Garcia S."/>
            <person name="Luque E.M."/>
            <person name="Marcos A.T."/>
            <person name="Martin J."/>
            <person name="Mccluskey K."/>
            <person name="Medina H.R."/>
            <person name="Miralles-Duran A."/>
            <person name="Miyazaki A."/>
            <person name="Munoz-Torres E."/>
            <person name="Oguiza J.A."/>
            <person name="Ohm R."/>
            <person name="Olmedo M."/>
            <person name="Orejas M."/>
            <person name="Ortiz-Castellanos L."/>
            <person name="Pisabarro A.G."/>
            <person name="Rodriguez-Romero J."/>
            <person name="Ruiz-Herrera J."/>
            <person name="Ruiz-Vazquez R."/>
            <person name="Sanz C."/>
            <person name="Schackwitz W."/>
            <person name="Schmutz J."/>
            <person name="Shahriari M."/>
            <person name="Shelest E."/>
            <person name="Silva-Franco F."/>
            <person name="Soanes D."/>
            <person name="Syed K."/>
            <person name="Tagua V.G."/>
            <person name="Talbot N.J."/>
            <person name="Thon M."/>
            <person name="De Vries R.P."/>
            <person name="Wiebenga A."/>
            <person name="Yadav J.S."/>
            <person name="Braun E.L."/>
            <person name="Baker S."/>
            <person name="Garre V."/>
            <person name="Horwitz B."/>
            <person name="Torres-Martinez S."/>
            <person name="Idnurm A."/>
            <person name="Herrera-Estrella A."/>
            <person name="Gabaldon T."/>
            <person name="Grigoriev I.V."/>
        </authorList>
    </citation>
    <scope>NUCLEOTIDE SEQUENCE [LARGE SCALE GENOMIC DNA]</scope>
    <source>
        <strain evidence="2 3">CBS 277.49</strain>
    </source>
</reference>
<feature type="compositionally biased region" description="Polar residues" evidence="1">
    <location>
        <begin position="35"/>
        <end position="46"/>
    </location>
</feature>
<comment type="caution">
    <text evidence="2">The sequence shown here is derived from an EMBL/GenBank/DDBJ whole genome shotgun (WGS) entry which is preliminary data.</text>
</comment>
<accession>A0A162TSV3</accession>
<protein>
    <submittedName>
        <fullName evidence="2">Uncharacterized protein</fullName>
    </submittedName>
</protein>
<sequence length="146" mass="16569">MSQLSSRETSDMDIDDESFDQASQHVKSPIAYSHLSLNSDSDTASAKSVKGWMANDKDSHDYDTDEASYLYEKLYENDHGESCVLSHSDTHSEEEEEESFLIEDMSIDAESYLEAKENVSPEISADITTSSSVKKEYSRQKRLYQK</sequence>
<dbReference type="Proteomes" id="UP000077051">
    <property type="component" value="Unassembled WGS sequence"/>
</dbReference>
<name>A0A162TSV3_MUCCL</name>